<dbReference type="PROSITE" id="PS50082">
    <property type="entry name" value="WD_REPEATS_2"/>
    <property type="match status" value="7"/>
</dbReference>
<dbReference type="Pfam" id="PF12937">
    <property type="entry name" value="F-box-like"/>
    <property type="match status" value="1"/>
</dbReference>
<evidence type="ECO:0000256" key="3">
    <source>
        <dbReference type="PROSITE-ProRule" id="PRU00221"/>
    </source>
</evidence>
<name>A0AAE1BWW5_PETCI</name>
<dbReference type="PROSITE" id="PS50294">
    <property type="entry name" value="WD_REPEATS_REGION"/>
    <property type="match status" value="7"/>
</dbReference>
<feature type="repeat" description="WD" evidence="3">
    <location>
        <begin position="308"/>
        <end position="347"/>
    </location>
</feature>
<dbReference type="GO" id="GO:0043161">
    <property type="term" value="P:proteasome-mediated ubiquitin-dependent protein catabolic process"/>
    <property type="evidence" value="ECO:0007669"/>
    <property type="project" value="TreeGrafter"/>
</dbReference>
<feature type="repeat" description="WD" evidence="3">
    <location>
        <begin position="479"/>
        <end position="518"/>
    </location>
</feature>
<evidence type="ECO:0000256" key="2">
    <source>
        <dbReference type="ARBA" id="ARBA00022737"/>
    </source>
</evidence>
<feature type="domain" description="F-box" evidence="5">
    <location>
        <begin position="167"/>
        <end position="213"/>
    </location>
</feature>
<dbReference type="InterPro" id="IPR015943">
    <property type="entry name" value="WD40/YVTN_repeat-like_dom_sf"/>
</dbReference>
<dbReference type="PANTHER" id="PTHR19849:SF1">
    <property type="entry name" value="F-BOX_WD REPEAT-CONTAINING PROTEIN 7"/>
    <property type="match status" value="1"/>
</dbReference>
<feature type="region of interest" description="Disordered" evidence="4">
    <location>
        <begin position="1"/>
        <end position="25"/>
    </location>
</feature>
<dbReference type="Proteomes" id="UP001286313">
    <property type="component" value="Unassembled WGS sequence"/>
</dbReference>
<feature type="repeat" description="WD" evidence="3">
    <location>
        <begin position="266"/>
        <end position="305"/>
    </location>
</feature>
<dbReference type="PROSITE" id="PS00678">
    <property type="entry name" value="WD_REPEATS_1"/>
    <property type="match status" value="3"/>
</dbReference>
<feature type="compositionally biased region" description="Polar residues" evidence="4">
    <location>
        <begin position="9"/>
        <end position="25"/>
    </location>
</feature>
<feature type="repeat" description="WD" evidence="3">
    <location>
        <begin position="434"/>
        <end position="473"/>
    </location>
</feature>
<dbReference type="PROSITE" id="PS50181">
    <property type="entry name" value="FBOX"/>
    <property type="match status" value="1"/>
</dbReference>
<dbReference type="Gene3D" id="2.130.10.10">
    <property type="entry name" value="YVTN repeat-like/Quinoprotein amine dehydrogenase"/>
    <property type="match status" value="2"/>
</dbReference>
<dbReference type="GO" id="GO:0005634">
    <property type="term" value="C:nucleus"/>
    <property type="evidence" value="ECO:0007669"/>
    <property type="project" value="TreeGrafter"/>
</dbReference>
<feature type="repeat" description="WD" evidence="3">
    <location>
        <begin position="354"/>
        <end position="393"/>
    </location>
</feature>
<comment type="caution">
    <text evidence="6">The sequence shown here is derived from an EMBL/GenBank/DDBJ whole genome shotgun (WGS) entry which is preliminary data.</text>
</comment>
<dbReference type="FunFam" id="2.130.10.10:FF:001203">
    <property type="entry name" value="F-box/WD repeat-containing protein 1A"/>
    <property type="match status" value="2"/>
</dbReference>
<dbReference type="PANTHER" id="PTHR19849">
    <property type="entry name" value="PHOSPHOLIPASE A-2-ACTIVATING PROTEIN"/>
    <property type="match status" value="1"/>
</dbReference>
<keyword evidence="7" id="KW-1185">Reference proteome</keyword>
<feature type="repeat" description="WD" evidence="3">
    <location>
        <begin position="394"/>
        <end position="433"/>
    </location>
</feature>
<keyword evidence="1 3" id="KW-0853">WD repeat</keyword>
<dbReference type="InterPro" id="IPR036322">
    <property type="entry name" value="WD40_repeat_dom_sf"/>
</dbReference>
<dbReference type="SUPFAM" id="SSF81383">
    <property type="entry name" value="F-box domain"/>
    <property type="match status" value="1"/>
</dbReference>
<dbReference type="PRINTS" id="PR00320">
    <property type="entry name" value="GPROTEINBRPT"/>
</dbReference>
<evidence type="ECO:0000313" key="6">
    <source>
        <dbReference type="EMBL" id="KAK3858471.1"/>
    </source>
</evidence>
<organism evidence="6 7">
    <name type="scientific">Petrolisthes cinctipes</name>
    <name type="common">Flat porcelain crab</name>
    <dbReference type="NCBI Taxonomy" id="88211"/>
    <lineage>
        <taxon>Eukaryota</taxon>
        <taxon>Metazoa</taxon>
        <taxon>Ecdysozoa</taxon>
        <taxon>Arthropoda</taxon>
        <taxon>Crustacea</taxon>
        <taxon>Multicrustacea</taxon>
        <taxon>Malacostraca</taxon>
        <taxon>Eumalacostraca</taxon>
        <taxon>Eucarida</taxon>
        <taxon>Decapoda</taxon>
        <taxon>Pleocyemata</taxon>
        <taxon>Anomura</taxon>
        <taxon>Galatheoidea</taxon>
        <taxon>Porcellanidae</taxon>
        <taxon>Petrolisthes</taxon>
    </lineage>
</organism>
<dbReference type="EMBL" id="JAWQEG010005302">
    <property type="protein sequence ID" value="KAK3858471.1"/>
    <property type="molecule type" value="Genomic_DNA"/>
</dbReference>
<keyword evidence="2" id="KW-0677">Repeat</keyword>
<dbReference type="GO" id="GO:0043130">
    <property type="term" value="F:ubiquitin binding"/>
    <property type="evidence" value="ECO:0007669"/>
    <property type="project" value="TreeGrafter"/>
</dbReference>
<reference evidence="6" key="1">
    <citation type="submission" date="2023-10" db="EMBL/GenBank/DDBJ databases">
        <title>Genome assemblies of two species of porcelain crab, Petrolisthes cinctipes and Petrolisthes manimaculis (Anomura: Porcellanidae).</title>
        <authorList>
            <person name="Angst P."/>
        </authorList>
    </citation>
    <scope>NUCLEOTIDE SEQUENCE</scope>
    <source>
        <strain evidence="6">PB745_01</strain>
        <tissue evidence="6">Gill</tissue>
    </source>
</reference>
<dbReference type="Gene3D" id="1.20.1280.50">
    <property type="match status" value="1"/>
</dbReference>
<proteinExistence type="predicted"/>
<protein>
    <recommendedName>
        <fullName evidence="5">F-box domain-containing protein</fullName>
    </recommendedName>
</protein>
<dbReference type="GO" id="GO:0010992">
    <property type="term" value="P:ubiquitin recycling"/>
    <property type="evidence" value="ECO:0007669"/>
    <property type="project" value="TreeGrafter"/>
</dbReference>
<dbReference type="FunFam" id="2.130.10.10:FF:000715">
    <property type="entry name" value="F-box protein MET30"/>
    <property type="match status" value="1"/>
</dbReference>
<gene>
    <name evidence="6" type="ORF">Pcinc_035335</name>
</gene>
<dbReference type="SMART" id="SM00256">
    <property type="entry name" value="FBOX"/>
    <property type="match status" value="1"/>
</dbReference>
<dbReference type="InterPro" id="IPR001680">
    <property type="entry name" value="WD40_rpt"/>
</dbReference>
<dbReference type="CDD" id="cd00200">
    <property type="entry name" value="WD40"/>
    <property type="match status" value="1"/>
</dbReference>
<dbReference type="AlphaFoldDB" id="A0AAE1BWW5"/>
<evidence type="ECO:0000256" key="1">
    <source>
        <dbReference type="ARBA" id="ARBA00022574"/>
    </source>
</evidence>
<accession>A0AAE1BWW5</accession>
<dbReference type="SUPFAM" id="SSF50978">
    <property type="entry name" value="WD40 repeat-like"/>
    <property type="match status" value="1"/>
</dbReference>
<dbReference type="InterPro" id="IPR020472">
    <property type="entry name" value="WD40_PAC1"/>
</dbReference>
<evidence type="ECO:0000313" key="7">
    <source>
        <dbReference type="Proteomes" id="UP001286313"/>
    </source>
</evidence>
<sequence length="553" mass="62037">MDLSPDISLRNQQLPRSGSHTRSLSVSDLSLASPFPETLNEVIVNGTYDRNLNKETSLNCNSASAMVYWNELPRKSYSLPHRYKAHIMGGWRGTSRTYSENPSKPTISPSEFKQQFTLMRQWFNSFTDEQKNRVLSELLEHIGPSQLHLLSVAIGSRLHHGCPPNCQDPIGWLPPGLALTIFSYLDPVSLAQASQVCRAWCNLASRDCLWRSLSLQHEWQLSSSSHNKQVRHCMRNDGTVNWKQVFVERYRLHRNWMGAHCHVRTFEGHTEGVSCVQFDDHRIVSGSHDNTIKVWNMRTNSPWSVQTLVGHSGMVRCLHLAGNRLVSGSADATIKVWDVEETSQWSSINCKVTMIGHSSTVRCLQVDGERVVSGSYDHLVKVWALASGDCLRTMAGHQAPVLTIAFDQDKIISGAADNTIKVWQLDSGQCQKTLVGHEDSVTTLTYDNTTIISGSLDCTIRLWCISSGQCVGVLDWMSSEGHTGVIRCLAADSRRIVSASDDKTIKVWDRESRRRLVTLKNHTDGVTCLAFNDYVIVSGSYDKTVKLWDFSVC</sequence>
<dbReference type="InterPro" id="IPR019775">
    <property type="entry name" value="WD40_repeat_CS"/>
</dbReference>
<dbReference type="GO" id="GO:0005737">
    <property type="term" value="C:cytoplasm"/>
    <property type="evidence" value="ECO:0007669"/>
    <property type="project" value="TreeGrafter"/>
</dbReference>
<evidence type="ECO:0000256" key="4">
    <source>
        <dbReference type="SAM" id="MobiDB-lite"/>
    </source>
</evidence>
<evidence type="ECO:0000259" key="5">
    <source>
        <dbReference type="PROSITE" id="PS50181"/>
    </source>
</evidence>
<dbReference type="Pfam" id="PF00400">
    <property type="entry name" value="WD40"/>
    <property type="match status" value="7"/>
</dbReference>
<dbReference type="SMART" id="SM00320">
    <property type="entry name" value="WD40"/>
    <property type="match status" value="7"/>
</dbReference>
<feature type="repeat" description="WD" evidence="3">
    <location>
        <begin position="519"/>
        <end position="553"/>
    </location>
</feature>
<dbReference type="InterPro" id="IPR036047">
    <property type="entry name" value="F-box-like_dom_sf"/>
</dbReference>
<dbReference type="InterPro" id="IPR001810">
    <property type="entry name" value="F-box_dom"/>
</dbReference>